<evidence type="ECO:0000256" key="5">
    <source>
        <dbReference type="SAM" id="MobiDB-lite"/>
    </source>
</evidence>
<keyword evidence="8" id="KW-1185">Reference proteome</keyword>
<dbReference type="SUPFAM" id="SSF54403">
    <property type="entry name" value="Cystatin/monellin"/>
    <property type="match status" value="2"/>
</dbReference>
<dbReference type="AlphaFoldDB" id="A0A7K9Y2U5"/>
<dbReference type="Proteomes" id="UP000522663">
    <property type="component" value="Unassembled WGS sequence"/>
</dbReference>
<dbReference type="InterPro" id="IPR046350">
    <property type="entry name" value="Cystatin_sf"/>
</dbReference>
<dbReference type="EMBL" id="VXAB01000079">
    <property type="protein sequence ID" value="NXJ03269.1"/>
    <property type="molecule type" value="Genomic_DNA"/>
</dbReference>
<evidence type="ECO:0000259" key="6">
    <source>
        <dbReference type="PROSITE" id="PS52033"/>
    </source>
</evidence>
<keyword evidence="2 4" id="KW-0646">Protease inhibitor</keyword>
<dbReference type="PROSITE" id="PS52033">
    <property type="entry name" value="CYSTATIN_LXN"/>
    <property type="match status" value="2"/>
</dbReference>
<feature type="domain" description="Cystatin LXN-type" evidence="6">
    <location>
        <begin position="1"/>
        <end position="52"/>
    </location>
</feature>
<gene>
    <name evidence="7" type="primary">Ocx32</name>
    <name evidence="7" type="ORF">ODOGUJ_R13060</name>
</gene>
<dbReference type="InterPro" id="IPR009684">
    <property type="entry name" value="Latexin"/>
</dbReference>
<sequence length="196" mass="22308">IPEVGVKYYLRFATTYYRSGQEAGSCFATVLYLKKSLPEVFIKCAHSQDQKQIQEEDSRFYRYLRHQTKPIIANDIPDSHGNIEHGLLPVWALAIVGSSYVMLEKSTENTGYFLAQIRAAKQWIRKDSAVEFEFIILLHETPTQEIDLCHMHLIWIFGHPLTVKYICTSENHRLDDGSGQESGSAAGTLHEKGGNF</sequence>
<dbReference type="GO" id="GO:0005615">
    <property type="term" value="C:extracellular space"/>
    <property type="evidence" value="ECO:0007669"/>
    <property type="project" value="TreeGrafter"/>
</dbReference>
<reference evidence="7 8" key="1">
    <citation type="submission" date="2019-09" db="EMBL/GenBank/DDBJ databases">
        <title>Bird 10,000 Genomes (B10K) Project - Family phase.</title>
        <authorList>
            <person name="Zhang G."/>
        </authorList>
    </citation>
    <scope>NUCLEOTIDE SEQUENCE [LARGE SCALE GENOMIC DNA]</scope>
    <source>
        <strain evidence="7">B10K-DU-001-53</strain>
        <tissue evidence="7">Muscle</tissue>
    </source>
</reference>
<comment type="caution">
    <text evidence="7">The sequence shown here is derived from an EMBL/GenBank/DDBJ whole genome shotgun (WGS) entry which is preliminary data.</text>
</comment>
<evidence type="ECO:0000313" key="7">
    <source>
        <dbReference type="EMBL" id="NXJ03269.1"/>
    </source>
</evidence>
<feature type="non-terminal residue" evidence="7">
    <location>
        <position position="1"/>
    </location>
</feature>
<accession>A0A7K9Y2U5</accession>
<protein>
    <submittedName>
        <fullName evidence="7">OCX32 protein</fullName>
    </submittedName>
</protein>
<dbReference type="PANTHER" id="PTHR28591:SF2">
    <property type="entry name" value="RETINOIC ACID RECEPTOR RESPONDER PROTEIN 1"/>
    <property type="match status" value="1"/>
</dbReference>
<evidence type="ECO:0000256" key="2">
    <source>
        <dbReference type="ARBA" id="ARBA00022690"/>
    </source>
</evidence>
<dbReference type="OrthoDB" id="9254763at2759"/>
<evidence type="ECO:0000256" key="4">
    <source>
        <dbReference type="PROSITE-ProRule" id="PRU01377"/>
    </source>
</evidence>
<evidence type="ECO:0000256" key="1">
    <source>
        <dbReference type="ARBA" id="ARBA00010083"/>
    </source>
</evidence>
<organism evidence="7 8">
    <name type="scientific">Odontophorus gujanensis</name>
    <name type="common">marbled wood quail</name>
    <dbReference type="NCBI Taxonomy" id="886794"/>
    <lineage>
        <taxon>Eukaryota</taxon>
        <taxon>Metazoa</taxon>
        <taxon>Chordata</taxon>
        <taxon>Craniata</taxon>
        <taxon>Vertebrata</taxon>
        <taxon>Euteleostomi</taxon>
        <taxon>Archelosauria</taxon>
        <taxon>Archosauria</taxon>
        <taxon>Dinosauria</taxon>
        <taxon>Saurischia</taxon>
        <taxon>Theropoda</taxon>
        <taxon>Coelurosauria</taxon>
        <taxon>Aves</taxon>
        <taxon>Neognathae</taxon>
        <taxon>Galloanserae</taxon>
        <taxon>Galliformes</taxon>
        <taxon>Odontophoridae</taxon>
        <taxon>Odontophorus</taxon>
    </lineage>
</organism>
<dbReference type="Pfam" id="PF06907">
    <property type="entry name" value="LXN"/>
    <property type="match status" value="1"/>
</dbReference>
<keyword evidence="3" id="KW-0677">Repeat</keyword>
<evidence type="ECO:0000313" key="8">
    <source>
        <dbReference type="Proteomes" id="UP000522663"/>
    </source>
</evidence>
<evidence type="ECO:0000256" key="3">
    <source>
        <dbReference type="ARBA" id="ARBA00022737"/>
    </source>
</evidence>
<dbReference type="InterPro" id="IPR049897">
    <property type="entry name" value="CYSTATIN_LXN"/>
</dbReference>
<feature type="region of interest" description="Disordered" evidence="5">
    <location>
        <begin position="174"/>
        <end position="196"/>
    </location>
</feature>
<dbReference type="Gene3D" id="3.10.450.10">
    <property type="match status" value="2"/>
</dbReference>
<comment type="similarity">
    <text evidence="1 4">Belongs to the protease inhibitor I47 (latexin) family.</text>
</comment>
<name>A0A7K9Y2U5_9GALL</name>
<proteinExistence type="inferred from homology"/>
<feature type="non-terminal residue" evidence="7">
    <location>
        <position position="196"/>
    </location>
</feature>
<dbReference type="GO" id="GO:0008191">
    <property type="term" value="F:metalloendopeptidase inhibitor activity"/>
    <property type="evidence" value="ECO:0007669"/>
    <property type="project" value="UniProtKB-UniRule"/>
</dbReference>
<feature type="domain" description="Cystatin LXN-type" evidence="6">
    <location>
        <begin position="72"/>
        <end position="176"/>
    </location>
</feature>
<dbReference type="PANTHER" id="PTHR28591">
    <property type="entry name" value="LATEXIN"/>
    <property type="match status" value="1"/>
</dbReference>